<dbReference type="AlphaFoldDB" id="A0A2W7N7Q9"/>
<dbReference type="InterPro" id="IPR041459">
    <property type="entry name" value="MPTase-PolyVal"/>
</dbReference>
<dbReference type="EMBL" id="QKZL01000015">
    <property type="protein sequence ID" value="PZX14227.1"/>
    <property type="molecule type" value="Genomic_DNA"/>
</dbReference>
<dbReference type="GO" id="GO:0003697">
    <property type="term" value="F:single-stranded DNA binding"/>
    <property type="evidence" value="ECO:0007669"/>
    <property type="project" value="InterPro"/>
</dbReference>
<feature type="domain" description="N-terminal" evidence="1">
    <location>
        <begin position="10"/>
        <end position="133"/>
    </location>
</feature>
<reference evidence="3 4" key="1">
    <citation type="submission" date="2018-06" db="EMBL/GenBank/DDBJ databases">
        <title>Genomic Encyclopedia of Archaeal and Bacterial Type Strains, Phase II (KMG-II): from individual species to whole genera.</title>
        <authorList>
            <person name="Goeker M."/>
        </authorList>
    </citation>
    <scope>NUCLEOTIDE SEQUENCE [LARGE SCALE GENOMIC DNA]</scope>
    <source>
        <strain evidence="3 4">DSM 22009</strain>
    </source>
</reference>
<accession>A0A2W7N7Q9</accession>
<dbReference type="RefSeq" id="WP_111538112.1">
    <property type="nucleotide sequence ID" value="NZ_QKZL01000015.1"/>
</dbReference>
<evidence type="ECO:0000259" key="1">
    <source>
        <dbReference type="Pfam" id="PF08401"/>
    </source>
</evidence>
<name>A0A2W7N7Q9_9RHOB</name>
<evidence type="ECO:0000259" key="2">
    <source>
        <dbReference type="Pfam" id="PF18818"/>
    </source>
</evidence>
<gene>
    <name evidence="3" type="ORF">LX81_03026</name>
</gene>
<evidence type="ECO:0000313" key="4">
    <source>
        <dbReference type="Proteomes" id="UP000248916"/>
    </source>
</evidence>
<dbReference type="OrthoDB" id="9792687at2"/>
<proteinExistence type="predicted"/>
<organism evidence="3 4">
    <name type="scientific">Palleronia aestuarii</name>
    <dbReference type="NCBI Taxonomy" id="568105"/>
    <lineage>
        <taxon>Bacteria</taxon>
        <taxon>Pseudomonadati</taxon>
        <taxon>Pseudomonadota</taxon>
        <taxon>Alphaproteobacteria</taxon>
        <taxon>Rhodobacterales</taxon>
        <taxon>Roseobacteraceae</taxon>
        <taxon>Palleronia</taxon>
    </lineage>
</organism>
<keyword evidence="4" id="KW-1185">Reference proteome</keyword>
<comment type="caution">
    <text evidence="3">The sequence shown here is derived from an EMBL/GenBank/DDBJ whole genome shotgun (WGS) entry which is preliminary data.</text>
</comment>
<feature type="domain" description="Polyvalent protein metallopeptidase" evidence="2">
    <location>
        <begin position="162"/>
        <end position="288"/>
    </location>
</feature>
<evidence type="ECO:0000313" key="3">
    <source>
        <dbReference type="EMBL" id="PZX14227.1"/>
    </source>
</evidence>
<dbReference type="Pfam" id="PF18818">
    <property type="entry name" value="MPTase-PolyVal"/>
    <property type="match status" value="1"/>
</dbReference>
<dbReference type="PIRSF" id="PIRSF037112">
    <property type="entry name" value="Antirestriction_ArdC"/>
    <property type="match status" value="1"/>
</dbReference>
<dbReference type="Pfam" id="PF08401">
    <property type="entry name" value="ArdcN"/>
    <property type="match status" value="1"/>
</dbReference>
<dbReference type="InterPro" id="IPR017113">
    <property type="entry name" value="Antirestriction_ArdC"/>
</dbReference>
<dbReference type="Proteomes" id="UP000248916">
    <property type="component" value="Unassembled WGS sequence"/>
</dbReference>
<protein>
    <submittedName>
        <fullName evidence="3">Antirestriction protein ArdC</fullName>
    </submittedName>
</protein>
<sequence length="314" mass="34279">MATKQKFDPAAEITQEIIALLEKGTMPWRRPWKIAGGGVPLRHNGERYKGINAFLLGLRAAMMGYSSPYWMTFNQARDLDACVRKGSRSSIVVYYGTGRKRGSEAGSGDGDGSGEDGKEGGGSYRFLKSYRVFHVSQIDGLNASYHPEPEGDPSDGPTMDPDAQAFFDAIDIDVRYGGDRACYVPSVDQVWMPPLSRFETAGGFVSTLTHELCHATKAKHRLDRSFGVSSFGNEAYAREELVACVGEALMGQRMGFYADHIDNHAAYIASWIKVLKSDTRFLFTAAAHAQRAVDFLVAASESGAKAKEAIHEAA</sequence>
<dbReference type="InterPro" id="IPR013610">
    <property type="entry name" value="ArdC_N"/>
</dbReference>